<name>A0A1W1B947_9ZZZZ</name>
<proteinExistence type="predicted"/>
<sequence>MTWSESVDQALCFGSHKKHSIHWVISALQEKTKLKRLGELITSSELGTNKFKDSKHKKKTTK</sequence>
<dbReference type="EMBL" id="FPHF01000001">
    <property type="protein sequence ID" value="SFV50030.1"/>
    <property type="molecule type" value="Genomic_DNA"/>
</dbReference>
<reference evidence="1" key="1">
    <citation type="submission" date="2016-10" db="EMBL/GenBank/DDBJ databases">
        <authorList>
            <person name="de Groot N.N."/>
        </authorList>
    </citation>
    <scope>NUCLEOTIDE SEQUENCE</scope>
</reference>
<accession>A0A1W1B947</accession>
<protein>
    <submittedName>
        <fullName evidence="1">Uncharacterized protein</fullName>
    </submittedName>
</protein>
<gene>
    <name evidence="1" type="ORF">MNB_SM-4-1468</name>
</gene>
<organism evidence="1">
    <name type="scientific">hydrothermal vent metagenome</name>
    <dbReference type="NCBI Taxonomy" id="652676"/>
    <lineage>
        <taxon>unclassified sequences</taxon>
        <taxon>metagenomes</taxon>
        <taxon>ecological metagenomes</taxon>
    </lineage>
</organism>
<evidence type="ECO:0000313" key="1">
    <source>
        <dbReference type="EMBL" id="SFV50030.1"/>
    </source>
</evidence>
<dbReference type="AlphaFoldDB" id="A0A1W1B947"/>